<dbReference type="PANTHER" id="PTHR30532">
    <property type="entry name" value="IRON III DICITRATE-BINDING PERIPLASMIC PROTEIN"/>
    <property type="match status" value="1"/>
</dbReference>
<dbReference type="Proteomes" id="UP001291653">
    <property type="component" value="Unassembled WGS sequence"/>
</dbReference>
<dbReference type="PANTHER" id="PTHR30532:SF24">
    <property type="entry name" value="FERRIC ENTEROBACTIN-BINDING PERIPLASMIC PROTEIN FEPB"/>
    <property type="match status" value="1"/>
</dbReference>
<dbReference type="InterPro" id="IPR002491">
    <property type="entry name" value="ABC_transptr_periplasmic_BD"/>
</dbReference>
<dbReference type="PROSITE" id="PS50983">
    <property type="entry name" value="FE_B12_PBP"/>
    <property type="match status" value="1"/>
</dbReference>
<feature type="signal peptide" evidence="6">
    <location>
        <begin position="1"/>
        <end position="27"/>
    </location>
</feature>
<accession>A0ABQ5P2V7</accession>
<keyword evidence="4 6" id="KW-0732">Signal</keyword>
<feature type="region of interest" description="Disordered" evidence="5">
    <location>
        <begin position="28"/>
        <end position="49"/>
    </location>
</feature>
<reference evidence="8 9" key="1">
    <citation type="submission" date="2022-10" db="EMBL/GenBank/DDBJ databases">
        <title>Draft genome sequence of Streptomyces sp. YSPA8.</title>
        <authorList>
            <person name="Moriuchi R."/>
            <person name="Dohra H."/>
            <person name="Yamamura H."/>
            <person name="Kodani S."/>
        </authorList>
    </citation>
    <scope>NUCLEOTIDE SEQUENCE [LARGE SCALE GENOMIC DNA]</scope>
    <source>
        <strain evidence="8 9">YSPA8</strain>
    </source>
</reference>
<dbReference type="CDD" id="cd01146">
    <property type="entry name" value="FhuD"/>
    <property type="match status" value="1"/>
</dbReference>
<dbReference type="EMBL" id="BSBI01000009">
    <property type="protein sequence ID" value="GLF96915.1"/>
    <property type="molecule type" value="Genomic_DNA"/>
</dbReference>
<keyword evidence="9" id="KW-1185">Reference proteome</keyword>
<dbReference type="Gene3D" id="3.40.50.1980">
    <property type="entry name" value="Nitrogenase molybdenum iron protein domain"/>
    <property type="match status" value="2"/>
</dbReference>
<comment type="similarity">
    <text evidence="2">Belongs to the bacterial solute-binding protein 8 family.</text>
</comment>
<sequence length="353" mass="36762">MARSLTARRAAAAFVSALLLLGTAACGGGSDEKGSGDGTSGEGASRDSAFPVTIPHKFGEAKIPAEPKRIVTLGLTDQDAVLAAGKVPVGTMDWIGGFEGAVGPWAQDELGSATVPTVLKDTGTGAQIEKVAALDPDLIVAVYGGLTKEQYRTLSKFAPVVAQPAKYQDYGVPWQEQATIVGKAVGGSEAAAKAVADVEARIAAAARPEFENATAVMGTPYEGIFLYGSQDPRSRLLTDLGFSLPAGLDKAIGGKFGANISKERTDLLDQDAVVWMLGDVEKDGAKLREDPSYGGLKAVKEGREVYIHETSDYGYAATFGTVLSLPYVLDRLVPQLTAAVDGKPETKVEQPAS</sequence>
<dbReference type="RefSeq" id="WP_323448932.1">
    <property type="nucleotide sequence ID" value="NZ_BSBI01000009.1"/>
</dbReference>
<keyword evidence="3" id="KW-0813">Transport</keyword>
<evidence type="ECO:0000256" key="1">
    <source>
        <dbReference type="ARBA" id="ARBA00004196"/>
    </source>
</evidence>
<evidence type="ECO:0000259" key="7">
    <source>
        <dbReference type="PROSITE" id="PS50983"/>
    </source>
</evidence>
<dbReference type="PROSITE" id="PS51257">
    <property type="entry name" value="PROKAR_LIPOPROTEIN"/>
    <property type="match status" value="1"/>
</dbReference>
<evidence type="ECO:0000313" key="8">
    <source>
        <dbReference type="EMBL" id="GLF96915.1"/>
    </source>
</evidence>
<evidence type="ECO:0000256" key="3">
    <source>
        <dbReference type="ARBA" id="ARBA00022448"/>
    </source>
</evidence>
<dbReference type="Pfam" id="PF01497">
    <property type="entry name" value="Peripla_BP_2"/>
    <property type="match status" value="1"/>
</dbReference>
<evidence type="ECO:0000256" key="2">
    <source>
        <dbReference type="ARBA" id="ARBA00008814"/>
    </source>
</evidence>
<feature type="domain" description="Fe/B12 periplasmic-binding" evidence="7">
    <location>
        <begin position="69"/>
        <end position="340"/>
    </location>
</feature>
<comment type="subcellular location">
    <subcellularLocation>
        <location evidence="1">Cell envelope</location>
    </subcellularLocation>
</comment>
<evidence type="ECO:0000256" key="6">
    <source>
        <dbReference type="SAM" id="SignalP"/>
    </source>
</evidence>
<proteinExistence type="inferred from homology"/>
<comment type="caution">
    <text evidence="8">The sequence shown here is derived from an EMBL/GenBank/DDBJ whole genome shotgun (WGS) entry which is preliminary data.</text>
</comment>
<evidence type="ECO:0000256" key="5">
    <source>
        <dbReference type="SAM" id="MobiDB-lite"/>
    </source>
</evidence>
<name>A0ABQ5P2V7_9ACTN</name>
<feature type="chain" id="PRO_5047046288" evidence="6">
    <location>
        <begin position="28"/>
        <end position="353"/>
    </location>
</feature>
<dbReference type="InterPro" id="IPR051313">
    <property type="entry name" value="Bact_iron-sidero_bind"/>
</dbReference>
<organism evidence="8 9">
    <name type="scientific">Streptomyces yaizuensis</name>
    <dbReference type="NCBI Taxonomy" id="2989713"/>
    <lineage>
        <taxon>Bacteria</taxon>
        <taxon>Bacillati</taxon>
        <taxon>Actinomycetota</taxon>
        <taxon>Actinomycetes</taxon>
        <taxon>Kitasatosporales</taxon>
        <taxon>Streptomycetaceae</taxon>
        <taxon>Streptomyces</taxon>
    </lineage>
</organism>
<evidence type="ECO:0000313" key="9">
    <source>
        <dbReference type="Proteomes" id="UP001291653"/>
    </source>
</evidence>
<evidence type="ECO:0000256" key="4">
    <source>
        <dbReference type="ARBA" id="ARBA00022729"/>
    </source>
</evidence>
<protein>
    <submittedName>
        <fullName evidence="8">Iron-siderophore ABC transporter substrate-binding protein</fullName>
    </submittedName>
</protein>
<dbReference type="SUPFAM" id="SSF53807">
    <property type="entry name" value="Helical backbone' metal receptor"/>
    <property type="match status" value="1"/>
</dbReference>
<gene>
    <name evidence="8" type="ORF">SYYSPA8_21480</name>
</gene>